<comment type="caution">
    <text evidence="1">The sequence shown here is derived from an EMBL/GenBank/DDBJ whole genome shotgun (WGS) entry which is preliminary data.</text>
</comment>
<dbReference type="Proteomes" id="UP001305414">
    <property type="component" value="Unassembled WGS sequence"/>
</dbReference>
<accession>A0AAN7V269</accession>
<evidence type="ECO:0000313" key="1">
    <source>
        <dbReference type="EMBL" id="KAK5637141.1"/>
    </source>
</evidence>
<protein>
    <submittedName>
        <fullName evidence="1">Uncharacterized protein</fullName>
    </submittedName>
</protein>
<reference evidence="1 2" key="1">
    <citation type="submission" date="2023-10" db="EMBL/GenBank/DDBJ databases">
        <title>Draft genome sequence of Xylaria bambusicola isolate GMP-LS, the root and basal stem rot pathogen of sugarcane in Indonesia.</title>
        <authorList>
            <person name="Selvaraj P."/>
            <person name="Muralishankar V."/>
            <person name="Muruganantham S."/>
            <person name="Sp S."/>
            <person name="Haryani S."/>
            <person name="Lau K.J.X."/>
            <person name="Naqvi N.I."/>
        </authorList>
    </citation>
    <scope>NUCLEOTIDE SEQUENCE [LARGE SCALE GENOMIC DNA]</scope>
    <source>
        <strain evidence="1">GMP-LS</strain>
    </source>
</reference>
<sequence length="73" mass="8589">MPGAESIPGFEDAIHQRADDFITRFPIRLVQVCFKFCVDFIGVRAPCDEGKGLRPYRDRKERLYVNDWRPPIY</sequence>
<dbReference type="EMBL" id="JAWHQM010000093">
    <property type="protein sequence ID" value="KAK5637141.1"/>
    <property type="molecule type" value="Genomic_DNA"/>
</dbReference>
<keyword evidence="2" id="KW-1185">Reference proteome</keyword>
<gene>
    <name evidence="1" type="ORF">RRF57_012853</name>
</gene>
<dbReference type="AlphaFoldDB" id="A0AAN7V269"/>
<proteinExistence type="predicted"/>
<organism evidence="1 2">
    <name type="scientific">Xylaria bambusicola</name>
    <dbReference type="NCBI Taxonomy" id="326684"/>
    <lineage>
        <taxon>Eukaryota</taxon>
        <taxon>Fungi</taxon>
        <taxon>Dikarya</taxon>
        <taxon>Ascomycota</taxon>
        <taxon>Pezizomycotina</taxon>
        <taxon>Sordariomycetes</taxon>
        <taxon>Xylariomycetidae</taxon>
        <taxon>Xylariales</taxon>
        <taxon>Xylariaceae</taxon>
        <taxon>Xylaria</taxon>
    </lineage>
</organism>
<name>A0AAN7V269_9PEZI</name>
<evidence type="ECO:0000313" key="2">
    <source>
        <dbReference type="Proteomes" id="UP001305414"/>
    </source>
</evidence>